<evidence type="ECO:0000256" key="16">
    <source>
        <dbReference type="SAM" id="Phobius"/>
    </source>
</evidence>
<dbReference type="AlphaFoldDB" id="A0A921RTJ7"/>
<name>A0A921RTJ7_SORBI</name>
<reference evidence="19" key="1">
    <citation type="journal article" date="2019" name="BMC Genomics">
        <title>A new reference genome for Sorghum bicolor reveals high levels of sequence similarity between sweet and grain genotypes: implications for the genetics of sugar metabolism.</title>
        <authorList>
            <person name="Cooper E.A."/>
            <person name="Brenton Z.W."/>
            <person name="Flinn B.S."/>
            <person name="Jenkins J."/>
            <person name="Shu S."/>
            <person name="Flowers D."/>
            <person name="Luo F."/>
            <person name="Wang Y."/>
            <person name="Xia P."/>
            <person name="Barry K."/>
            <person name="Daum C."/>
            <person name="Lipzen A."/>
            <person name="Yoshinaga Y."/>
            <person name="Schmutz J."/>
            <person name="Saski C."/>
            <person name="Vermerris W."/>
            <person name="Kresovich S."/>
        </authorList>
    </citation>
    <scope>NUCLEOTIDE SEQUENCE</scope>
</reference>
<evidence type="ECO:0000256" key="14">
    <source>
        <dbReference type="ARBA" id="ARBA00037847"/>
    </source>
</evidence>
<dbReference type="PANTHER" id="PTHR22702:SF1">
    <property type="entry name" value="PROTEASE-ASSOCIATED DOMAIN-CONTAINING PROTEIN 1"/>
    <property type="match status" value="1"/>
</dbReference>
<gene>
    <name evidence="19" type="ORF">BDA96_02G438300</name>
</gene>
<keyword evidence="7" id="KW-0732">Signal</keyword>
<feature type="domain" description="Vacuolar sorting receptor thioredoxin-like" evidence="18">
    <location>
        <begin position="357"/>
        <end position="564"/>
    </location>
</feature>
<dbReference type="EMBL" id="CM027681">
    <property type="protein sequence ID" value="KAG0546329.1"/>
    <property type="molecule type" value="Genomic_DNA"/>
</dbReference>
<evidence type="ECO:0000256" key="10">
    <source>
        <dbReference type="ARBA" id="ARBA00022989"/>
    </source>
</evidence>
<evidence type="ECO:0000313" key="20">
    <source>
        <dbReference type="Proteomes" id="UP000807115"/>
    </source>
</evidence>
<dbReference type="CDD" id="cd02125">
    <property type="entry name" value="PA_VSR"/>
    <property type="match status" value="1"/>
</dbReference>
<dbReference type="SUPFAM" id="SSF52025">
    <property type="entry name" value="PA domain"/>
    <property type="match status" value="1"/>
</dbReference>
<dbReference type="Proteomes" id="UP000807115">
    <property type="component" value="Chromosome 2"/>
</dbReference>
<dbReference type="Gene3D" id="2.10.25.10">
    <property type="entry name" value="Laminin"/>
    <property type="match status" value="2"/>
</dbReference>
<dbReference type="CDD" id="cd00054">
    <property type="entry name" value="EGF_CA"/>
    <property type="match status" value="1"/>
</dbReference>
<keyword evidence="4" id="KW-0813">Transport</keyword>
<keyword evidence="12" id="KW-1015">Disulfide bond</keyword>
<reference evidence="19" key="2">
    <citation type="submission" date="2020-10" db="EMBL/GenBank/DDBJ databases">
        <authorList>
            <person name="Cooper E.A."/>
            <person name="Brenton Z.W."/>
            <person name="Flinn B.S."/>
            <person name="Jenkins J."/>
            <person name="Shu S."/>
            <person name="Flowers D."/>
            <person name="Luo F."/>
            <person name="Wang Y."/>
            <person name="Xia P."/>
            <person name="Barry K."/>
            <person name="Daum C."/>
            <person name="Lipzen A."/>
            <person name="Yoshinaga Y."/>
            <person name="Schmutz J."/>
            <person name="Saski C."/>
            <person name="Vermerris W."/>
            <person name="Kresovich S."/>
        </authorList>
    </citation>
    <scope>NUCLEOTIDE SEQUENCE</scope>
</reference>
<evidence type="ECO:0000256" key="12">
    <source>
        <dbReference type="ARBA" id="ARBA00023157"/>
    </source>
</evidence>
<organism evidence="19 20">
    <name type="scientific">Sorghum bicolor</name>
    <name type="common">Sorghum</name>
    <name type="synonym">Sorghum vulgare</name>
    <dbReference type="NCBI Taxonomy" id="4558"/>
    <lineage>
        <taxon>Eukaryota</taxon>
        <taxon>Viridiplantae</taxon>
        <taxon>Streptophyta</taxon>
        <taxon>Embryophyta</taxon>
        <taxon>Tracheophyta</taxon>
        <taxon>Spermatophyta</taxon>
        <taxon>Magnoliopsida</taxon>
        <taxon>Liliopsida</taxon>
        <taxon>Poales</taxon>
        <taxon>Poaceae</taxon>
        <taxon>PACMAD clade</taxon>
        <taxon>Panicoideae</taxon>
        <taxon>Andropogonodae</taxon>
        <taxon>Andropogoneae</taxon>
        <taxon>Sorghinae</taxon>
        <taxon>Sorghum</taxon>
    </lineage>
</organism>
<comment type="similarity">
    <text evidence="3">Belongs to the VSR (BP-80) family.</text>
</comment>
<comment type="subcellular location">
    <subcellularLocation>
        <location evidence="14">Endomembrane system</location>
        <topology evidence="14">Single-pass membrane protein</topology>
    </subcellularLocation>
    <subcellularLocation>
        <location evidence="1">Golgi apparatus membrane</location>
    </subcellularLocation>
    <subcellularLocation>
        <location evidence="2">Membrane</location>
        <topology evidence="2">Single-pass type I membrane protein</topology>
    </subcellularLocation>
</comment>
<keyword evidence="10 16" id="KW-1133">Transmembrane helix</keyword>
<accession>A0A921RTJ7</accession>
<dbReference type="FunFam" id="3.50.30.30:FF:000001">
    <property type="entry name" value="Vacuolar-sorting receptor 1"/>
    <property type="match status" value="1"/>
</dbReference>
<dbReference type="PROSITE" id="PS01187">
    <property type="entry name" value="EGF_CA"/>
    <property type="match status" value="1"/>
</dbReference>
<evidence type="ECO:0000313" key="19">
    <source>
        <dbReference type="EMBL" id="KAG0546329.1"/>
    </source>
</evidence>
<dbReference type="InterPro" id="IPR056858">
    <property type="entry name" value="VSR_TRX"/>
</dbReference>
<dbReference type="PANTHER" id="PTHR22702">
    <property type="entry name" value="PROTEASE-ASSOCIATED DOMAIN-CONTAINING PROTEIN"/>
    <property type="match status" value="1"/>
</dbReference>
<feature type="region of interest" description="Disordered" evidence="15">
    <location>
        <begin position="114"/>
        <end position="157"/>
    </location>
</feature>
<evidence type="ECO:0000256" key="15">
    <source>
        <dbReference type="SAM" id="MobiDB-lite"/>
    </source>
</evidence>
<evidence type="ECO:0000256" key="11">
    <source>
        <dbReference type="ARBA" id="ARBA00023136"/>
    </source>
</evidence>
<evidence type="ECO:0000256" key="8">
    <source>
        <dbReference type="ARBA" id="ARBA00022737"/>
    </source>
</evidence>
<proteinExistence type="inferred from homology"/>
<evidence type="ECO:0000259" key="18">
    <source>
        <dbReference type="Pfam" id="PF25011"/>
    </source>
</evidence>
<dbReference type="InterPro" id="IPR046450">
    <property type="entry name" value="PA_dom_sf"/>
</dbReference>
<keyword evidence="13" id="KW-0325">Glycoprotein</keyword>
<dbReference type="Pfam" id="PF02225">
    <property type="entry name" value="PA"/>
    <property type="match status" value="1"/>
</dbReference>
<evidence type="ECO:0000256" key="5">
    <source>
        <dbReference type="ARBA" id="ARBA00022536"/>
    </source>
</evidence>
<evidence type="ECO:0000259" key="17">
    <source>
        <dbReference type="Pfam" id="PF02225"/>
    </source>
</evidence>
<dbReference type="InterPro" id="IPR018097">
    <property type="entry name" value="EGF_Ca-bd_CS"/>
</dbReference>
<evidence type="ECO:0000256" key="4">
    <source>
        <dbReference type="ARBA" id="ARBA00022448"/>
    </source>
</evidence>
<evidence type="ECO:0000256" key="2">
    <source>
        <dbReference type="ARBA" id="ARBA00004479"/>
    </source>
</evidence>
<feature type="domain" description="PA" evidence="17">
    <location>
        <begin position="231"/>
        <end position="330"/>
    </location>
</feature>
<dbReference type="GO" id="GO:0005509">
    <property type="term" value="F:calcium ion binding"/>
    <property type="evidence" value="ECO:0007669"/>
    <property type="project" value="InterPro"/>
</dbReference>
<keyword evidence="8" id="KW-0677">Repeat</keyword>
<dbReference type="InterPro" id="IPR003137">
    <property type="entry name" value="PA_domain"/>
</dbReference>
<keyword evidence="5" id="KW-0245">EGF-like domain</keyword>
<sequence length="799" mass="88359">MIHHSPFSKLLLLLRNVRKGGPVPETKPHAKLAHRIAHEIDLLLARHSPVANATVVTVPRAVCLTAQRHVWRPAQSKPNPPGTGRRSLVALAPARPQKPRLAFSCPEATQAARKGCLPAPRSAPRTHPISGRPLLGSSIRSSDRPSGGNEPTKLGSDRVDRVSMETTTAARRRRRLLLLLVLLALAAHRAAARFVVEKNSLRVTSPAALRGVYECAIGNFGMPQYGGTMHGVVVYPKVDAKACRPFDASGLSFKPKSGGLPVFLLVDRGDCYFTTKGWNAQNAGAAAVLVADDKVEPLITMDSPESSGTEHIENITIPSALVTKRFGDDLRKALQNGEMVNVLLDWRESLPHPDERVEYEFWTNSNDECGAKCDMQMNFVRSFRGIAQALEKRGYTQFTPHYITWYCPEAFILSKQCKSQCINHGRYCAPDPEQDFSIGYDGKDVVVQNLIQICVFRVANETRRPWMWWDYVHDFAVRCPMKEKKYTRECAHGVINSLGLDIEKINKCVGDPDADKENPVLKAEQDAQIGHGSRGDVTILPTLVVNNRQYRGKLEKRSVLKAVCSGFEETTEPDVCLREDIETNECLENNGGCWLDKATNVSACKDTFRGRVCECPTVNGVKFIGDGYSHCEASGLGRCQINNGGCWNETRNGKTVSACSNQEAKGCKCPSGFRGDGMNSCEDVDECKEKLFCQCKDCACENTWGSYECSCGGSNSLYIREHDTCISKQSSSSLGWGFLWVIFIGLALAGAGAYAVYKYRLRSYMDSEIRAIMAQYMPLESQEMPNQHRSVVPVDHADI</sequence>
<keyword evidence="11 16" id="KW-0472">Membrane</keyword>
<dbReference type="GO" id="GO:0006623">
    <property type="term" value="P:protein targeting to vacuole"/>
    <property type="evidence" value="ECO:0007669"/>
    <property type="project" value="UniProtKB-ARBA"/>
</dbReference>
<evidence type="ECO:0008006" key="21">
    <source>
        <dbReference type="Google" id="ProtNLM"/>
    </source>
</evidence>
<evidence type="ECO:0000256" key="7">
    <source>
        <dbReference type="ARBA" id="ARBA00022729"/>
    </source>
</evidence>
<dbReference type="FunFam" id="2.10.25.10:FF:000178">
    <property type="entry name" value="vacuolar-sorting receptor 1"/>
    <property type="match status" value="1"/>
</dbReference>
<evidence type="ECO:0000256" key="1">
    <source>
        <dbReference type="ARBA" id="ARBA00004394"/>
    </source>
</evidence>
<keyword evidence="9" id="KW-0106">Calcium</keyword>
<dbReference type="Pfam" id="PF25011">
    <property type="entry name" value="VSR_TRX"/>
    <property type="match status" value="1"/>
</dbReference>
<keyword evidence="6 16" id="KW-0812">Transmembrane</keyword>
<dbReference type="GO" id="GO:0000139">
    <property type="term" value="C:Golgi membrane"/>
    <property type="evidence" value="ECO:0007669"/>
    <property type="project" value="UniProtKB-SubCell"/>
</dbReference>
<evidence type="ECO:0000256" key="9">
    <source>
        <dbReference type="ARBA" id="ARBA00022837"/>
    </source>
</evidence>
<comment type="caution">
    <text evidence="19">The sequence shown here is derived from an EMBL/GenBank/DDBJ whole genome shotgun (WGS) entry which is preliminary data.</text>
</comment>
<evidence type="ECO:0000256" key="6">
    <source>
        <dbReference type="ARBA" id="ARBA00022692"/>
    </source>
</evidence>
<evidence type="ECO:0000256" key="13">
    <source>
        <dbReference type="ARBA" id="ARBA00023180"/>
    </source>
</evidence>
<protein>
    <recommendedName>
        <fullName evidence="21">PA domain-containing protein</fullName>
    </recommendedName>
</protein>
<feature type="transmembrane region" description="Helical" evidence="16">
    <location>
        <begin position="734"/>
        <end position="757"/>
    </location>
</feature>
<evidence type="ECO:0000256" key="3">
    <source>
        <dbReference type="ARBA" id="ARBA00007038"/>
    </source>
</evidence>
<dbReference type="Gene3D" id="3.50.30.30">
    <property type="match status" value="1"/>
</dbReference>